<keyword evidence="5" id="KW-0067">ATP-binding</keyword>
<evidence type="ECO:0000256" key="6">
    <source>
        <dbReference type="ARBA" id="ARBA00023029"/>
    </source>
</evidence>
<proteinExistence type="predicted"/>
<keyword evidence="10" id="KW-1185">Reference proteome</keyword>
<evidence type="ECO:0000256" key="7">
    <source>
        <dbReference type="ARBA" id="ARBA00023125"/>
    </source>
</evidence>
<dbReference type="SUPFAM" id="SSF56719">
    <property type="entry name" value="Type II DNA topoisomerase"/>
    <property type="match status" value="1"/>
</dbReference>
<name>A0A8K0G5E7_IGNLU</name>
<keyword evidence="8" id="KW-0413">Isomerase</keyword>
<dbReference type="EMBL" id="VTPC01088169">
    <property type="protein sequence ID" value="KAF2886288.1"/>
    <property type="molecule type" value="Genomic_DNA"/>
</dbReference>
<dbReference type="GO" id="GO:0005634">
    <property type="term" value="C:nucleus"/>
    <property type="evidence" value="ECO:0007669"/>
    <property type="project" value="TreeGrafter"/>
</dbReference>
<reference evidence="9" key="1">
    <citation type="submission" date="2019-08" db="EMBL/GenBank/DDBJ databases">
        <title>The genome of the North American firefly Photinus pyralis.</title>
        <authorList>
            <consortium name="Photinus pyralis genome working group"/>
            <person name="Fallon T.R."/>
            <person name="Sander Lower S.E."/>
            <person name="Weng J.-K."/>
        </authorList>
    </citation>
    <scope>NUCLEOTIDE SEQUENCE</scope>
    <source>
        <strain evidence="9">TRF0915ILg1</strain>
        <tissue evidence="9">Whole body</tissue>
    </source>
</reference>
<dbReference type="EC" id="5.6.2.2" evidence="3"/>
<comment type="cofactor">
    <cofactor evidence="2">
        <name>Mg(2+)</name>
        <dbReference type="ChEBI" id="CHEBI:18420"/>
    </cofactor>
</comment>
<dbReference type="AlphaFoldDB" id="A0A8K0G5E7"/>
<keyword evidence="6" id="KW-0799">Topoisomerase</keyword>
<dbReference type="OrthoDB" id="276498at2759"/>
<protein>
    <recommendedName>
        <fullName evidence="3">DNA topoisomerase (ATP-hydrolyzing)</fullName>
        <ecNumber evidence="3">5.6.2.2</ecNumber>
    </recommendedName>
</protein>
<dbReference type="GO" id="GO:0003918">
    <property type="term" value="F:DNA topoisomerase type II (double strand cut, ATP-hydrolyzing) activity"/>
    <property type="evidence" value="ECO:0007669"/>
    <property type="project" value="UniProtKB-EC"/>
</dbReference>
<dbReference type="Proteomes" id="UP000801492">
    <property type="component" value="Unassembled WGS sequence"/>
</dbReference>
<dbReference type="PANTHER" id="PTHR10169">
    <property type="entry name" value="DNA TOPOISOMERASE/GYRASE"/>
    <property type="match status" value="1"/>
</dbReference>
<evidence type="ECO:0000256" key="3">
    <source>
        <dbReference type="ARBA" id="ARBA00012895"/>
    </source>
</evidence>
<comment type="catalytic activity">
    <reaction evidence="1">
        <text>ATP-dependent breakage, passage and rejoining of double-stranded DNA.</text>
        <dbReference type="EC" id="5.6.2.2"/>
    </reaction>
</comment>
<organism evidence="9 10">
    <name type="scientific">Ignelater luminosus</name>
    <name type="common">Cucubano</name>
    <name type="synonym">Pyrophorus luminosus</name>
    <dbReference type="NCBI Taxonomy" id="2038154"/>
    <lineage>
        <taxon>Eukaryota</taxon>
        <taxon>Metazoa</taxon>
        <taxon>Ecdysozoa</taxon>
        <taxon>Arthropoda</taxon>
        <taxon>Hexapoda</taxon>
        <taxon>Insecta</taxon>
        <taxon>Pterygota</taxon>
        <taxon>Neoptera</taxon>
        <taxon>Endopterygota</taxon>
        <taxon>Coleoptera</taxon>
        <taxon>Polyphaga</taxon>
        <taxon>Elateriformia</taxon>
        <taxon>Elateroidea</taxon>
        <taxon>Elateridae</taxon>
        <taxon>Agrypninae</taxon>
        <taxon>Pyrophorini</taxon>
        <taxon>Ignelater</taxon>
    </lineage>
</organism>
<dbReference type="GO" id="GO:0000819">
    <property type="term" value="P:sister chromatid segregation"/>
    <property type="evidence" value="ECO:0007669"/>
    <property type="project" value="TreeGrafter"/>
</dbReference>
<comment type="caution">
    <text evidence="9">The sequence shown here is derived from an EMBL/GenBank/DDBJ whole genome shotgun (WGS) entry which is preliminary data.</text>
</comment>
<evidence type="ECO:0000256" key="4">
    <source>
        <dbReference type="ARBA" id="ARBA00022741"/>
    </source>
</evidence>
<evidence type="ECO:0000256" key="5">
    <source>
        <dbReference type="ARBA" id="ARBA00022840"/>
    </source>
</evidence>
<evidence type="ECO:0000256" key="2">
    <source>
        <dbReference type="ARBA" id="ARBA00001946"/>
    </source>
</evidence>
<evidence type="ECO:0000313" key="9">
    <source>
        <dbReference type="EMBL" id="KAF2886288.1"/>
    </source>
</evidence>
<dbReference type="GO" id="GO:0006265">
    <property type="term" value="P:DNA topological change"/>
    <property type="evidence" value="ECO:0007669"/>
    <property type="project" value="InterPro"/>
</dbReference>
<sequence length="132" mass="14932">MTPKMKSFRFKCDLSERFINIGSKSDIIEPVLSWTKFIAHNELSKTRGKKQAELKGIPKLEDANDTRTLLAFSTCYFLIVYVKQVCNVLFMIFRCALILTKEDSAKSLSVSGLGMIGRDYYGAFPLRGKCST</sequence>
<evidence type="ECO:0000256" key="1">
    <source>
        <dbReference type="ARBA" id="ARBA00000185"/>
    </source>
</evidence>
<dbReference type="InterPro" id="IPR050634">
    <property type="entry name" value="DNA_Topoisomerase_II"/>
</dbReference>
<keyword evidence="7" id="KW-0238">DNA-binding</keyword>
<dbReference type="GO" id="GO:0005524">
    <property type="term" value="F:ATP binding"/>
    <property type="evidence" value="ECO:0007669"/>
    <property type="project" value="UniProtKB-KW"/>
</dbReference>
<dbReference type="InterPro" id="IPR013760">
    <property type="entry name" value="Topo_IIA-like_dom_sf"/>
</dbReference>
<evidence type="ECO:0000313" key="10">
    <source>
        <dbReference type="Proteomes" id="UP000801492"/>
    </source>
</evidence>
<dbReference type="GO" id="GO:0003677">
    <property type="term" value="F:DNA binding"/>
    <property type="evidence" value="ECO:0007669"/>
    <property type="project" value="UniProtKB-KW"/>
</dbReference>
<keyword evidence="4" id="KW-0547">Nucleotide-binding</keyword>
<dbReference type="GO" id="GO:0000712">
    <property type="term" value="P:resolution of meiotic recombination intermediates"/>
    <property type="evidence" value="ECO:0007669"/>
    <property type="project" value="TreeGrafter"/>
</dbReference>
<accession>A0A8K0G5E7</accession>
<gene>
    <name evidence="9" type="ORF">ILUMI_19883</name>
</gene>
<dbReference type="InterPro" id="IPR013759">
    <property type="entry name" value="Topo_IIA_B_C"/>
</dbReference>
<dbReference type="Gene3D" id="3.40.50.670">
    <property type="match status" value="1"/>
</dbReference>
<dbReference type="PANTHER" id="PTHR10169:SF38">
    <property type="entry name" value="DNA TOPOISOMERASE 2"/>
    <property type="match status" value="1"/>
</dbReference>
<evidence type="ECO:0000256" key="8">
    <source>
        <dbReference type="ARBA" id="ARBA00023235"/>
    </source>
</evidence>